<evidence type="ECO:0000313" key="1">
    <source>
        <dbReference type="EMBL" id="QDV46145.1"/>
    </source>
</evidence>
<dbReference type="EMBL" id="CP037423">
    <property type="protein sequence ID" value="QDV46145.1"/>
    <property type="molecule type" value="Genomic_DNA"/>
</dbReference>
<sequence length="437" mass="49145">MHNQSDAQPAGDEPRSPLEQHLDRLEVLKIGLRNSFGIDLRTASRPVHNDDGETRSQRFHYLPEVFPFLETRVASLGKKRRRAYESIKERAVESFWELYSDFQPMLQSVAESSGVDADRLDPVLGRSLLLFDASRRTKWVTYLEKSLRESVKNLRGEVYARQLGLPLSAGRLVPQMQWVLQRAAMQSGRQLSAEESDAAVIDFLTQHRSKFGRETMRRIADVMRCGRRDVSLDTCHEWLEPSAGQGKSVSGPGNDGWIDEREEGEFQLRQIHAAIRRAGFGAEERCVVLQRLDLPHDQARYERVASAVTTASLRKRATRLLVRLMAARYAPQAPRFGGLLHRTASAGGAELRQTLAELAAQRGCPSEALAAELLNWMSLSTSVYRLSIAQRGRAAEYLWGDTGTVLASGTFQKLKAALIEQERLGFPCWNEDASLSR</sequence>
<name>A0A518HZ70_9BACT</name>
<reference evidence="1 2" key="1">
    <citation type="submission" date="2019-03" db="EMBL/GenBank/DDBJ databases">
        <title>Deep-cultivation of Planctomycetes and their phenomic and genomic characterization uncovers novel biology.</title>
        <authorList>
            <person name="Wiegand S."/>
            <person name="Jogler M."/>
            <person name="Boedeker C."/>
            <person name="Pinto D."/>
            <person name="Vollmers J."/>
            <person name="Rivas-Marin E."/>
            <person name="Kohn T."/>
            <person name="Peeters S.H."/>
            <person name="Heuer A."/>
            <person name="Rast P."/>
            <person name="Oberbeckmann S."/>
            <person name="Bunk B."/>
            <person name="Jeske O."/>
            <person name="Meyerdierks A."/>
            <person name="Storesund J.E."/>
            <person name="Kallscheuer N."/>
            <person name="Luecker S."/>
            <person name="Lage O.M."/>
            <person name="Pohl T."/>
            <person name="Merkel B.J."/>
            <person name="Hornburger P."/>
            <person name="Mueller R.-W."/>
            <person name="Bruemmer F."/>
            <person name="Labrenz M."/>
            <person name="Spormann A.M."/>
            <person name="Op den Camp H."/>
            <person name="Overmann J."/>
            <person name="Amann R."/>
            <person name="Jetten M.S.M."/>
            <person name="Mascher T."/>
            <person name="Medema M.H."/>
            <person name="Devos D.P."/>
            <person name="Kaster A.-K."/>
            <person name="Ovreas L."/>
            <person name="Rohde M."/>
            <person name="Galperin M.Y."/>
            <person name="Jogler C."/>
        </authorList>
    </citation>
    <scope>NUCLEOTIDE SEQUENCE [LARGE SCALE GENOMIC DNA]</scope>
    <source>
        <strain evidence="1 2">Enr13</strain>
    </source>
</reference>
<dbReference type="RefSeq" id="WP_145390309.1">
    <property type="nucleotide sequence ID" value="NZ_CP037423.1"/>
</dbReference>
<accession>A0A518HZ70</accession>
<dbReference type="KEGG" id="snep:Enr13x_60490"/>
<evidence type="ECO:0000313" key="2">
    <source>
        <dbReference type="Proteomes" id="UP000319004"/>
    </source>
</evidence>
<gene>
    <name evidence="1" type="ORF">Enr13x_60490</name>
</gene>
<dbReference type="Proteomes" id="UP000319004">
    <property type="component" value="Chromosome"/>
</dbReference>
<organism evidence="1 2">
    <name type="scientific">Stieleria neptunia</name>
    <dbReference type="NCBI Taxonomy" id="2527979"/>
    <lineage>
        <taxon>Bacteria</taxon>
        <taxon>Pseudomonadati</taxon>
        <taxon>Planctomycetota</taxon>
        <taxon>Planctomycetia</taxon>
        <taxon>Pirellulales</taxon>
        <taxon>Pirellulaceae</taxon>
        <taxon>Stieleria</taxon>
    </lineage>
</organism>
<proteinExistence type="predicted"/>
<dbReference type="AlphaFoldDB" id="A0A518HZ70"/>
<dbReference type="OrthoDB" id="234632at2"/>
<protein>
    <submittedName>
        <fullName evidence="1">Uncharacterized protein</fullName>
    </submittedName>
</protein>
<keyword evidence="2" id="KW-1185">Reference proteome</keyword>